<reference evidence="2 3" key="1">
    <citation type="submission" date="2019-02" db="EMBL/GenBank/DDBJ databases">
        <title>Sequencing the genomes of 1000 actinobacteria strains.</title>
        <authorList>
            <person name="Klenk H.-P."/>
        </authorList>
    </citation>
    <scope>NUCLEOTIDE SEQUENCE [LARGE SCALE GENOMIC DNA]</scope>
    <source>
        <strain evidence="2 3">DSM 45162</strain>
    </source>
</reference>
<sequence>MRRALLAVTLGGALLTTAACDDAETATPTAAGTSVPPSAAAPATTAANYAANTKKVCGQVETIFTADLKNFGTELGRMIAFREAKQAEPAAKAEKAARAELKKVAEKIRKQTATAQDPELRKAGAESAAKFSKSAQDTALLSKIKTTKDLDKSLEGLMATWLTPVAGVCG</sequence>
<keyword evidence="3" id="KW-1185">Reference proteome</keyword>
<protein>
    <submittedName>
        <fullName evidence="2">Uncharacterized protein</fullName>
    </submittedName>
</protein>
<feature type="signal peptide" evidence="1">
    <location>
        <begin position="1"/>
        <end position="18"/>
    </location>
</feature>
<dbReference type="PROSITE" id="PS51257">
    <property type="entry name" value="PROKAR_LIPOPROTEIN"/>
    <property type="match status" value="1"/>
</dbReference>
<dbReference type="Proteomes" id="UP000292564">
    <property type="component" value="Unassembled WGS sequence"/>
</dbReference>
<evidence type="ECO:0000256" key="1">
    <source>
        <dbReference type="SAM" id="SignalP"/>
    </source>
</evidence>
<comment type="caution">
    <text evidence="2">The sequence shown here is derived from an EMBL/GenBank/DDBJ whole genome shotgun (WGS) entry which is preliminary data.</text>
</comment>
<proteinExistence type="predicted"/>
<evidence type="ECO:0000313" key="3">
    <source>
        <dbReference type="Proteomes" id="UP000292564"/>
    </source>
</evidence>
<evidence type="ECO:0000313" key="2">
    <source>
        <dbReference type="EMBL" id="RZU50562.1"/>
    </source>
</evidence>
<organism evidence="2 3">
    <name type="scientific">Krasilnikovia cinnamomea</name>
    <dbReference type="NCBI Taxonomy" id="349313"/>
    <lineage>
        <taxon>Bacteria</taxon>
        <taxon>Bacillati</taxon>
        <taxon>Actinomycetota</taxon>
        <taxon>Actinomycetes</taxon>
        <taxon>Micromonosporales</taxon>
        <taxon>Micromonosporaceae</taxon>
        <taxon>Krasilnikovia</taxon>
    </lineage>
</organism>
<name>A0A4Q7ZI94_9ACTN</name>
<keyword evidence="1" id="KW-0732">Signal</keyword>
<feature type="chain" id="PRO_5039011506" evidence="1">
    <location>
        <begin position="19"/>
        <end position="170"/>
    </location>
</feature>
<dbReference type="AlphaFoldDB" id="A0A4Q7ZI94"/>
<dbReference type="OrthoDB" id="3297564at2"/>
<gene>
    <name evidence="2" type="ORF">EV385_2337</name>
</gene>
<dbReference type="RefSeq" id="WP_130509472.1">
    <property type="nucleotide sequence ID" value="NZ_SHKY01000001.1"/>
</dbReference>
<accession>A0A4Q7ZI94</accession>
<dbReference type="EMBL" id="SHKY01000001">
    <property type="protein sequence ID" value="RZU50562.1"/>
    <property type="molecule type" value="Genomic_DNA"/>
</dbReference>